<evidence type="ECO:0000256" key="5">
    <source>
        <dbReference type="ARBA" id="ARBA00022692"/>
    </source>
</evidence>
<dbReference type="GO" id="GO:0009103">
    <property type="term" value="P:lipopolysaccharide biosynthetic process"/>
    <property type="evidence" value="ECO:0007669"/>
    <property type="project" value="UniProtKB-ARBA"/>
</dbReference>
<feature type="transmembrane region" description="Helical" evidence="8">
    <location>
        <begin position="190"/>
        <end position="220"/>
    </location>
</feature>
<dbReference type="GO" id="GO:0016763">
    <property type="term" value="F:pentosyltransferase activity"/>
    <property type="evidence" value="ECO:0007669"/>
    <property type="project" value="TreeGrafter"/>
</dbReference>
<evidence type="ECO:0000256" key="4">
    <source>
        <dbReference type="ARBA" id="ARBA00022679"/>
    </source>
</evidence>
<dbReference type="EMBL" id="MGGL01000004">
    <property type="protein sequence ID" value="OGM27551.1"/>
    <property type="molecule type" value="Genomic_DNA"/>
</dbReference>
<name>A0A1F7YJM3_9BACT</name>
<dbReference type="PANTHER" id="PTHR33908:SF11">
    <property type="entry name" value="MEMBRANE PROTEIN"/>
    <property type="match status" value="1"/>
</dbReference>
<feature type="transmembrane region" description="Helical" evidence="8">
    <location>
        <begin position="141"/>
        <end position="158"/>
    </location>
</feature>
<evidence type="ECO:0000256" key="1">
    <source>
        <dbReference type="ARBA" id="ARBA00004651"/>
    </source>
</evidence>
<keyword evidence="3" id="KW-0328">Glycosyltransferase</keyword>
<gene>
    <name evidence="10" type="ORF">A2628_02060</name>
</gene>
<feature type="transmembrane region" description="Helical" evidence="8">
    <location>
        <begin position="325"/>
        <end position="346"/>
    </location>
</feature>
<accession>A0A1F7YJM3</accession>
<dbReference type="AlphaFoldDB" id="A0A1F7YJM3"/>
<feature type="transmembrane region" description="Helical" evidence="8">
    <location>
        <begin position="352"/>
        <end position="370"/>
    </location>
</feature>
<feature type="transmembrane region" description="Helical" evidence="8">
    <location>
        <begin position="382"/>
        <end position="405"/>
    </location>
</feature>
<dbReference type="InterPro" id="IPR038731">
    <property type="entry name" value="RgtA/B/C-like"/>
</dbReference>
<evidence type="ECO:0000313" key="11">
    <source>
        <dbReference type="Proteomes" id="UP000179221"/>
    </source>
</evidence>
<dbReference type="Pfam" id="PF13231">
    <property type="entry name" value="PMT_2"/>
    <property type="match status" value="1"/>
</dbReference>
<evidence type="ECO:0000256" key="2">
    <source>
        <dbReference type="ARBA" id="ARBA00022475"/>
    </source>
</evidence>
<proteinExistence type="predicted"/>
<feature type="transmembrane region" description="Helical" evidence="8">
    <location>
        <begin position="24"/>
        <end position="42"/>
    </location>
</feature>
<dbReference type="Proteomes" id="UP000179221">
    <property type="component" value="Unassembled WGS sequence"/>
</dbReference>
<evidence type="ECO:0000259" key="9">
    <source>
        <dbReference type="Pfam" id="PF13231"/>
    </source>
</evidence>
<feature type="transmembrane region" description="Helical" evidence="8">
    <location>
        <begin position="226"/>
        <end position="244"/>
    </location>
</feature>
<evidence type="ECO:0000313" key="10">
    <source>
        <dbReference type="EMBL" id="OGM27551.1"/>
    </source>
</evidence>
<dbReference type="InterPro" id="IPR050297">
    <property type="entry name" value="LipidA_mod_glycosyltrf_83"/>
</dbReference>
<keyword evidence="2" id="KW-1003">Cell membrane</keyword>
<feature type="transmembrane region" description="Helical" evidence="8">
    <location>
        <begin position="114"/>
        <end position="134"/>
    </location>
</feature>
<evidence type="ECO:0000256" key="3">
    <source>
        <dbReference type="ARBA" id="ARBA00022676"/>
    </source>
</evidence>
<comment type="caution">
    <text evidence="10">The sequence shown here is derived from an EMBL/GenBank/DDBJ whole genome shotgun (WGS) entry which is preliminary data.</text>
</comment>
<sequence>MKLLWVLISDSLERIMVNKRKKTTLLLICLALGALNLYFYLLNKNMFFLGFSDAAKFADIARSVVTGEGYTSNFTFFNNSSLKVSGFPSISRYVPPLMPFSIASSFKLFGVSDISVIIPSVVFFLSLIGVTYLLGSKLWGNLVGVLSATAIVFNNNILDYAVSGASESLFIFEIVLASLLLVVKNKRANIFALIVIVAMYFTRPQAIIYIFGFLLLFLLLNKPLKKAVISFLLVFIVGSVLFLLNSKQGFFAITQQLPSQSASDALRGLSQQVGVVLIIKKFLYNVYNFYRLLPQIASPYLWALFIIGMFKWSKSKTENVFKISVFFMVTITFLVASITVPFFRYIHPIVPLIYIVAVVTLVQLVSNFQFPVLNLRISKSKFVILTTSFIILLFAVGQTLGVIFLDSRFERKTHNVGKPPVYVLLSWKLKDITEPDQVIVTNLDTWGTWYGERKTVWFPLTPSMLDIGDSSNLFDAIYLTSYLMDDENYYMGSEWRQIFLNPDQPEDKFIRDNYVLKGLYGIDADDNYENEDARAVLLVKK</sequence>
<keyword evidence="4" id="KW-0808">Transferase</keyword>
<dbReference type="PANTHER" id="PTHR33908">
    <property type="entry name" value="MANNOSYLTRANSFERASE YKCB-RELATED"/>
    <property type="match status" value="1"/>
</dbReference>
<feature type="transmembrane region" description="Helical" evidence="8">
    <location>
        <begin position="296"/>
        <end position="313"/>
    </location>
</feature>
<protein>
    <recommendedName>
        <fullName evidence="9">Glycosyltransferase RgtA/B/C/D-like domain-containing protein</fullName>
    </recommendedName>
</protein>
<evidence type="ECO:0000256" key="6">
    <source>
        <dbReference type="ARBA" id="ARBA00022989"/>
    </source>
</evidence>
<organism evidence="10 11">
    <name type="scientific">Candidatus Woesebacteria bacterium RIFCSPHIGHO2_01_FULL_40_22</name>
    <dbReference type="NCBI Taxonomy" id="1802499"/>
    <lineage>
        <taxon>Bacteria</taxon>
        <taxon>Candidatus Woeseibacteriota</taxon>
    </lineage>
</organism>
<feature type="transmembrane region" description="Helical" evidence="8">
    <location>
        <begin position="164"/>
        <end position="183"/>
    </location>
</feature>
<comment type="subcellular location">
    <subcellularLocation>
        <location evidence="1">Cell membrane</location>
        <topology evidence="1">Multi-pass membrane protein</topology>
    </subcellularLocation>
</comment>
<reference evidence="10 11" key="1">
    <citation type="journal article" date="2016" name="Nat. Commun.">
        <title>Thousands of microbial genomes shed light on interconnected biogeochemical processes in an aquifer system.</title>
        <authorList>
            <person name="Anantharaman K."/>
            <person name="Brown C.T."/>
            <person name="Hug L.A."/>
            <person name="Sharon I."/>
            <person name="Castelle C.J."/>
            <person name="Probst A.J."/>
            <person name="Thomas B.C."/>
            <person name="Singh A."/>
            <person name="Wilkins M.J."/>
            <person name="Karaoz U."/>
            <person name="Brodie E.L."/>
            <person name="Williams K.H."/>
            <person name="Hubbard S.S."/>
            <person name="Banfield J.F."/>
        </authorList>
    </citation>
    <scope>NUCLEOTIDE SEQUENCE [LARGE SCALE GENOMIC DNA]</scope>
</reference>
<evidence type="ECO:0000256" key="7">
    <source>
        <dbReference type="ARBA" id="ARBA00023136"/>
    </source>
</evidence>
<dbReference type="GO" id="GO:0005886">
    <property type="term" value="C:plasma membrane"/>
    <property type="evidence" value="ECO:0007669"/>
    <property type="project" value="UniProtKB-SubCell"/>
</dbReference>
<keyword evidence="5 8" id="KW-0812">Transmembrane</keyword>
<keyword evidence="6 8" id="KW-1133">Transmembrane helix</keyword>
<keyword evidence="7 8" id="KW-0472">Membrane</keyword>
<feature type="domain" description="Glycosyltransferase RgtA/B/C/D-like" evidence="9">
    <location>
        <begin position="94"/>
        <end position="237"/>
    </location>
</feature>
<evidence type="ECO:0000256" key="8">
    <source>
        <dbReference type="SAM" id="Phobius"/>
    </source>
</evidence>